<feature type="transmembrane region" description="Helical" evidence="1">
    <location>
        <begin position="111"/>
        <end position="128"/>
    </location>
</feature>
<keyword evidence="1" id="KW-0472">Membrane</keyword>
<evidence type="ECO:0000313" key="3">
    <source>
        <dbReference type="Proteomes" id="UP000244140"/>
    </source>
</evidence>
<sequence>MDKMIDLIEKCFAVGWTIFFGGFFVFVTVGMCTSVLDDRWLLFFGLVVLFLFFLGAFLLGLQKCISLFSIRKSTLKLKKAAHFISISAFLYMGIFYSVISITSPKENVGKLAIFGWVAFVFTAVSYWHDYRQFKGKR</sequence>
<evidence type="ECO:0000313" key="2">
    <source>
        <dbReference type="EMBL" id="PTN72667.1"/>
    </source>
</evidence>
<protein>
    <submittedName>
        <fullName evidence="2">Uncharacterized protein</fullName>
    </submittedName>
</protein>
<keyword evidence="1" id="KW-1133">Transmembrane helix</keyword>
<dbReference type="AlphaFoldDB" id="A0A855U373"/>
<dbReference type="Proteomes" id="UP000244140">
    <property type="component" value="Unassembled WGS sequence"/>
</dbReference>
<evidence type="ECO:0000256" key="1">
    <source>
        <dbReference type="SAM" id="Phobius"/>
    </source>
</evidence>
<feature type="transmembrane region" description="Helical" evidence="1">
    <location>
        <begin position="81"/>
        <end position="99"/>
    </location>
</feature>
<dbReference type="RefSeq" id="WP_010715717.1">
    <property type="nucleotide sequence ID" value="NZ_CABGSX010000006.1"/>
</dbReference>
<name>A0A855U373_ENTFL</name>
<comment type="caution">
    <text evidence="2">The sequence shown here is derived from an EMBL/GenBank/DDBJ whole genome shotgun (WGS) entry which is preliminary data.</text>
</comment>
<accession>A0A855U373</accession>
<keyword evidence="1" id="KW-0812">Transmembrane</keyword>
<organism evidence="2 3">
    <name type="scientific">Enterococcus faecalis</name>
    <name type="common">Streptococcus faecalis</name>
    <dbReference type="NCBI Taxonomy" id="1351"/>
    <lineage>
        <taxon>Bacteria</taxon>
        <taxon>Bacillati</taxon>
        <taxon>Bacillota</taxon>
        <taxon>Bacilli</taxon>
        <taxon>Lactobacillales</taxon>
        <taxon>Enterococcaceae</taxon>
        <taxon>Enterococcus</taxon>
    </lineage>
</organism>
<feature type="transmembrane region" description="Helical" evidence="1">
    <location>
        <begin position="12"/>
        <end position="36"/>
    </location>
</feature>
<dbReference type="EMBL" id="PZZH01000003">
    <property type="protein sequence ID" value="PTN72667.1"/>
    <property type="molecule type" value="Genomic_DNA"/>
</dbReference>
<proteinExistence type="predicted"/>
<feature type="transmembrane region" description="Helical" evidence="1">
    <location>
        <begin position="42"/>
        <end position="61"/>
    </location>
</feature>
<reference evidence="2 3" key="1">
    <citation type="submission" date="2018-04" db="EMBL/GenBank/DDBJ databases">
        <authorList>
            <person name="Van Tyne D."/>
        </authorList>
    </citation>
    <scope>NUCLEOTIDE SEQUENCE [LARGE SCALE GENOMIC DNA]</scope>
    <source>
        <strain evidence="2 3">B2535</strain>
    </source>
</reference>
<gene>
    <name evidence="2" type="ORF">DAI13_17050</name>
</gene>